<dbReference type="PANTHER" id="PTHR24123:SF33">
    <property type="entry name" value="PROTEIN HOS4"/>
    <property type="match status" value="1"/>
</dbReference>
<protein>
    <recommendedName>
        <fullName evidence="4">NACHT domain-containing protein</fullName>
    </recommendedName>
</protein>
<feature type="repeat" description="ANK" evidence="3">
    <location>
        <begin position="1085"/>
        <end position="1117"/>
    </location>
</feature>
<feature type="repeat" description="ANK" evidence="3">
    <location>
        <begin position="624"/>
        <end position="656"/>
    </location>
</feature>
<reference evidence="5" key="2">
    <citation type="journal article" date="2023" name="IMA Fungus">
        <title>Comparative genomic study of the Penicillium genus elucidates a diverse pangenome and 15 lateral gene transfer events.</title>
        <authorList>
            <person name="Petersen C."/>
            <person name="Sorensen T."/>
            <person name="Nielsen M.R."/>
            <person name="Sondergaard T.E."/>
            <person name="Sorensen J.L."/>
            <person name="Fitzpatrick D.A."/>
            <person name="Frisvad J.C."/>
            <person name="Nielsen K.L."/>
        </authorList>
    </citation>
    <scope>NUCLEOTIDE SEQUENCE</scope>
    <source>
        <strain evidence="5">IBT 30761</strain>
    </source>
</reference>
<feature type="repeat" description="ANK" evidence="3">
    <location>
        <begin position="558"/>
        <end position="590"/>
    </location>
</feature>
<dbReference type="PROSITE" id="PS50088">
    <property type="entry name" value="ANK_REPEAT"/>
    <property type="match status" value="12"/>
</dbReference>
<dbReference type="OrthoDB" id="194358at2759"/>
<dbReference type="InterPro" id="IPR036770">
    <property type="entry name" value="Ankyrin_rpt-contain_sf"/>
</dbReference>
<evidence type="ECO:0000313" key="6">
    <source>
        <dbReference type="Proteomes" id="UP001149074"/>
    </source>
</evidence>
<dbReference type="EMBL" id="JAPQKI010000001">
    <property type="protein sequence ID" value="KAJ5112166.1"/>
    <property type="molecule type" value="Genomic_DNA"/>
</dbReference>
<dbReference type="InterPro" id="IPR051165">
    <property type="entry name" value="Multifunctional_ANK_Repeat"/>
</dbReference>
<dbReference type="SUPFAM" id="SSF52540">
    <property type="entry name" value="P-loop containing nucleoside triphosphate hydrolases"/>
    <property type="match status" value="1"/>
</dbReference>
<feature type="repeat" description="ANK" evidence="3">
    <location>
        <begin position="656"/>
        <end position="688"/>
    </location>
</feature>
<dbReference type="Pfam" id="PF12796">
    <property type="entry name" value="Ank_2"/>
    <property type="match status" value="6"/>
</dbReference>
<dbReference type="Pfam" id="PF13637">
    <property type="entry name" value="Ank_4"/>
    <property type="match status" value="1"/>
</dbReference>
<dbReference type="SMART" id="SM00248">
    <property type="entry name" value="ANK"/>
    <property type="match status" value="22"/>
</dbReference>
<dbReference type="PANTHER" id="PTHR24123">
    <property type="entry name" value="ANKYRIN REPEAT-CONTAINING"/>
    <property type="match status" value="1"/>
</dbReference>
<dbReference type="InterPro" id="IPR027417">
    <property type="entry name" value="P-loop_NTPase"/>
</dbReference>
<name>A0A9W9G4T9_9EURO</name>
<dbReference type="Proteomes" id="UP001149074">
    <property type="component" value="Unassembled WGS sequence"/>
</dbReference>
<evidence type="ECO:0000259" key="4">
    <source>
        <dbReference type="PROSITE" id="PS50837"/>
    </source>
</evidence>
<feature type="repeat" description="ANK" evidence="3">
    <location>
        <begin position="1184"/>
        <end position="1216"/>
    </location>
</feature>
<dbReference type="PROSITE" id="PS50297">
    <property type="entry name" value="ANK_REP_REGION"/>
    <property type="match status" value="3"/>
</dbReference>
<reference evidence="5" key="1">
    <citation type="submission" date="2022-11" db="EMBL/GenBank/DDBJ databases">
        <authorList>
            <person name="Petersen C."/>
        </authorList>
    </citation>
    <scope>NUCLEOTIDE SEQUENCE</scope>
    <source>
        <strain evidence="5">IBT 30761</strain>
    </source>
</reference>
<evidence type="ECO:0000256" key="2">
    <source>
        <dbReference type="ARBA" id="ARBA00023043"/>
    </source>
</evidence>
<keyword evidence="1" id="KW-0677">Repeat</keyword>
<gene>
    <name evidence="5" type="ORF">N7532_000211</name>
</gene>
<feature type="repeat" description="ANK" evidence="3">
    <location>
        <begin position="788"/>
        <end position="820"/>
    </location>
</feature>
<feature type="repeat" description="ANK" evidence="3">
    <location>
        <begin position="591"/>
        <end position="623"/>
    </location>
</feature>
<dbReference type="Gene3D" id="3.40.50.300">
    <property type="entry name" value="P-loop containing nucleotide triphosphate hydrolases"/>
    <property type="match status" value="1"/>
</dbReference>
<dbReference type="Gene3D" id="1.25.40.20">
    <property type="entry name" value="Ankyrin repeat-containing domain"/>
    <property type="match status" value="7"/>
</dbReference>
<evidence type="ECO:0000256" key="3">
    <source>
        <dbReference type="PROSITE-ProRule" id="PRU00023"/>
    </source>
</evidence>
<dbReference type="GeneID" id="81351694"/>
<feature type="domain" description="NACHT" evidence="4">
    <location>
        <begin position="84"/>
        <end position="220"/>
    </location>
</feature>
<dbReference type="SUPFAM" id="SSF48403">
    <property type="entry name" value="Ankyrin repeat"/>
    <property type="match status" value="3"/>
</dbReference>
<dbReference type="InterPro" id="IPR056884">
    <property type="entry name" value="NPHP3-like_N"/>
</dbReference>
<evidence type="ECO:0000313" key="5">
    <source>
        <dbReference type="EMBL" id="KAJ5112166.1"/>
    </source>
</evidence>
<dbReference type="InterPro" id="IPR007111">
    <property type="entry name" value="NACHT_NTPase"/>
</dbReference>
<feature type="repeat" description="ANK" evidence="3">
    <location>
        <begin position="986"/>
        <end position="1018"/>
    </location>
</feature>
<feature type="repeat" description="ANK" evidence="3">
    <location>
        <begin position="1217"/>
        <end position="1249"/>
    </location>
</feature>
<evidence type="ECO:0000256" key="1">
    <source>
        <dbReference type="ARBA" id="ARBA00022737"/>
    </source>
</evidence>
<keyword evidence="6" id="KW-1185">Reference proteome</keyword>
<organism evidence="5 6">
    <name type="scientific">Penicillium argentinense</name>
    <dbReference type="NCBI Taxonomy" id="1131581"/>
    <lineage>
        <taxon>Eukaryota</taxon>
        <taxon>Fungi</taxon>
        <taxon>Dikarya</taxon>
        <taxon>Ascomycota</taxon>
        <taxon>Pezizomycotina</taxon>
        <taxon>Eurotiomycetes</taxon>
        <taxon>Eurotiomycetidae</taxon>
        <taxon>Eurotiales</taxon>
        <taxon>Aspergillaceae</taxon>
        <taxon>Penicillium</taxon>
    </lineage>
</organism>
<feature type="repeat" description="ANK" evidence="3">
    <location>
        <begin position="722"/>
        <end position="754"/>
    </location>
</feature>
<dbReference type="Pfam" id="PF00023">
    <property type="entry name" value="Ank"/>
    <property type="match status" value="2"/>
</dbReference>
<dbReference type="PRINTS" id="PR01415">
    <property type="entry name" value="ANKYRIN"/>
</dbReference>
<dbReference type="InterPro" id="IPR002110">
    <property type="entry name" value="Ankyrin_rpt"/>
</dbReference>
<feature type="repeat" description="ANK" evidence="3">
    <location>
        <begin position="821"/>
        <end position="853"/>
    </location>
</feature>
<accession>A0A9W9G4T9</accession>
<proteinExistence type="predicted"/>
<sequence>MGSISFGDGNKGPQVGINYGQINLQHGPGRQETHQQSTDSGVLRSLAFPQMLDRRDNIEPCHTNTCQWILDLDAFKDWKSQPRGMLWIKGKPGAGKSTLMAFLHDELKESHDGSQGIRLDFFFSARGTELQRTPLGMLRSLVNQIFYHDETVRPQVREIYEERCRRYGYSENNWQWSRVTLEQILANMILLSAKRQQVMVFVDALDEAGSESAQYLAGYFHQIVTLAGEMEAAVQICISCRHYPIMEDARAVEIHVEKHNHDDIAIYVKDALAGLVARDSLDREKREVVVEDLICQSKGVFQWIHLLMPLVRRRITEGESFNDIHSWLREVPADLEEVYVYILNNVIQERNRAQSFLLFQWVCLAERPLTVTEMRYALAAENAQISPHPKAWENILGFVKSDDYMKRRINALSGGLTELVLSGDGPETIQVVHQSVNDFFRTKGFRHMSYQIGATSSIESEQILFRCQANLYRSCLVYLATAKTAWRMSNNPSRKSDIIKDHPLLAYATINLFIHAGKAASSRSGVLNNEKDVLQQVIGPWVQIYGILDWHNTECPEHGTTLLHMAAASGLIDVIEFVLEGNDNVETKDESGNTPLHLAARRGHITAGKILRGRGADCDAKNEYGITPLIEAASRGHLEFIDWILREGAMVGVSAIGGDALQAAAIGGSTETVRILLDAHADVNAQGGVFGNALQAAAYKGSTETVRILLDDHADVNAQGGEYGNSLQAAAYKGSTDIVQILLDAHADVNAQGGRFGNALQAAAYKGSTETVRILLDAHANVNAQGGEYGNALQAAAYKGNTETVRILLDAHADVNAQGGEYGNSLQAAAFSGSIEIVRILLDAHADVNAQGGEYGNSLQAAAFGESTKTVRILLDAHADVNAQGGVFGNALQAAAFSGSIEIVRILLDAHADVNAQGGEYGNALQAATISGSTEIVQLLLDAHVDVNAHGGRFGNSLQAAAYKGSTETVRILLDAHANVNAQGGEYGNALQAAAYKGSTETVRILLDAHADVNAQGGEYGNSLQAAAVRERTDIVQILLDAHADVNAQGGVFGNSLQAAAYKGSTETVRILLDAHANVNAQGGEYGNALQAAAYEGNTETVRILLDAHANVNAQGGEYGNALQAAAVRERTDIVQILLDAHANVNAQGGEYGNALQAAAVRERTDIVQILLDAHADVNAHGGRFGNSLQAAAYKGSTDIVQILLDAHADVNAQGGRFGSALHAALYKGHSNQIPLLLTAGADPLLPNYLGQTPLHTAASSNVIHILPRFPLLASLINNRDKLLRTALHILLFWTAMAETSWTGYKNTGY</sequence>
<dbReference type="Pfam" id="PF24883">
    <property type="entry name" value="NPHP3_N"/>
    <property type="match status" value="1"/>
</dbReference>
<feature type="repeat" description="ANK" evidence="3">
    <location>
        <begin position="890"/>
        <end position="919"/>
    </location>
</feature>
<dbReference type="PROSITE" id="PS50837">
    <property type="entry name" value="NACHT"/>
    <property type="match status" value="1"/>
</dbReference>
<keyword evidence="2 3" id="KW-0040">ANK repeat</keyword>
<comment type="caution">
    <text evidence="5">The sequence shown here is derived from an EMBL/GenBank/DDBJ whole genome shotgun (WGS) entry which is preliminary data.</text>
</comment>
<dbReference type="RefSeq" id="XP_056479939.1">
    <property type="nucleotide sequence ID" value="XM_056612715.1"/>
</dbReference>